<organism evidence="2 3">
    <name type="scientific">Pristionchus entomophagus</name>
    <dbReference type="NCBI Taxonomy" id="358040"/>
    <lineage>
        <taxon>Eukaryota</taxon>
        <taxon>Metazoa</taxon>
        <taxon>Ecdysozoa</taxon>
        <taxon>Nematoda</taxon>
        <taxon>Chromadorea</taxon>
        <taxon>Rhabditida</taxon>
        <taxon>Rhabditina</taxon>
        <taxon>Diplogasteromorpha</taxon>
        <taxon>Diplogasteroidea</taxon>
        <taxon>Neodiplogasteridae</taxon>
        <taxon>Pristionchus</taxon>
    </lineage>
</organism>
<dbReference type="EMBL" id="BTSX01000003">
    <property type="protein sequence ID" value="GMS89282.1"/>
    <property type="molecule type" value="Genomic_DNA"/>
</dbReference>
<gene>
    <name evidence="2" type="ORF">PENTCL1PPCAC_11457</name>
</gene>
<keyword evidence="1" id="KW-0472">Membrane</keyword>
<feature type="transmembrane region" description="Helical" evidence="1">
    <location>
        <begin position="102"/>
        <end position="123"/>
    </location>
</feature>
<proteinExistence type="predicted"/>
<dbReference type="AlphaFoldDB" id="A0AAV5T430"/>
<feature type="non-terminal residue" evidence="2">
    <location>
        <position position="1"/>
    </location>
</feature>
<reference evidence="2" key="1">
    <citation type="submission" date="2023-10" db="EMBL/GenBank/DDBJ databases">
        <title>Genome assembly of Pristionchus species.</title>
        <authorList>
            <person name="Yoshida K."/>
            <person name="Sommer R.J."/>
        </authorList>
    </citation>
    <scope>NUCLEOTIDE SEQUENCE</scope>
    <source>
        <strain evidence="2">RS0144</strain>
    </source>
</reference>
<name>A0AAV5T430_9BILA</name>
<evidence type="ECO:0000313" key="3">
    <source>
        <dbReference type="Proteomes" id="UP001432027"/>
    </source>
</evidence>
<dbReference type="Proteomes" id="UP001432027">
    <property type="component" value="Unassembled WGS sequence"/>
</dbReference>
<accession>A0AAV5T430</accession>
<evidence type="ECO:0000313" key="2">
    <source>
        <dbReference type="EMBL" id="GMS89282.1"/>
    </source>
</evidence>
<keyword evidence="1" id="KW-0812">Transmembrane</keyword>
<evidence type="ECO:0000256" key="1">
    <source>
        <dbReference type="SAM" id="Phobius"/>
    </source>
</evidence>
<keyword evidence="3" id="KW-1185">Reference proteome</keyword>
<protein>
    <submittedName>
        <fullName evidence="2">Uncharacterized protein</fullName>
    </submittedName>
</protein>
<keyword evidence="1" id="KW-1133">Transmembrane helix</keyword>
<sequence length="124" mass="14123">FLFIDSSLDHSSFQTLYPICAGLLYHVVRGVNKMSDYNKVDSEDIEKASDAPPRKERIHKKSVYVHRRTCSACGHVSEKETHLDIYPPPRPVTAIHQQNFNFIGYVVVIALVIFLTFVAVKYLA</sequence>
<comment type="caution">
    <text evidence="2">The sequence shown here is derived from an EMBL/GenBank/DDBJ whole genome shotgun (WGS) entry which is preliminary data.</text>
</comment>